<keyword evidence="1" id="KW-1133">Transmembrane helix</keyword>
<evidence type="ECO:0000256" key="1">
    <source>
        <dbReference type="SAM" id="Phobius"/>
    </source>
</evidence>
<keyword evidence="3" id="KW-1185">Reference proteome</keyword>
<evidence type="ECO:0000313" key="3">
    <source>
        <dbReference type="Proteomes" id="UP000186922"/>
    </source>
</evidence>
<protein>
    <submittedName>
        <fullName evidence="2">Uncharacterized protein</fullName>
    </submittedName>
</protein>
<feature type="transmembrane region" description="Helical" evidence="1">
    <location>
        <begin position="183"/>
        <end position="201"/>
    </location>
</feature>
<dbReference type="EMBL" id="BDGG01000005">
    <property type="protein sequence ID" value="GAU99479.1"/>
    <property type="molecule type" value="Genomic_DNA"/>
</dbReference>
<sequence length="220" mass="24785">MDAHVGFRQRLIESDSFVECFTPWKVRSSFAVMSAGARTAMQMRVVINIFLMILFAGCSLVQANDPDPELWMVSQNETFLSSKKRQTDSSRSFSKVAHVLSNINLKLAPLGKTIWLSLFADLPFGTILQEVTFWFSQPVYIAPCILCAIDMLSSWTFGIRGINSRTSSGNPKSLKRMCYYRDYNALSPFVFALCLLCESWGGHGVPLGQRNDLHVPRLLE</sequence>
<feature type="transmembrane region" description="Helical" evidence="1">
    <location>
        <begin position="45"/>
        <end position="63"/>
    </location>
</feature>
<dbReference type="Proteomes" id="UP000186922">
    <property type="component" value="Unassembled WGS sequence"/>
</dbReference>
<keyword evidence="1" id="KW-0472">Membrane</keyword>
<proteinExistence type="predicted"/>
<gene>
    <name evidence="2" type="primary">RvY_10478-1</name>
    <name evidence="2" type="synonym">RvY_10478.1</name>
    <name evidence="2" type="ORF">RvY_10478</name>
</gene>
<evidence type="ECO:0000313" key="2">
    <source>
        <dbReference type="EMBL" id="GAU99479.1"/>
    </source>
</evidence>
<organism evidence="2 3">
    <name type="scientific">Ramazzottius varieornatus</name>
    <name type="common">Water bear</name>
    <name type="synonym">Tardigrade</name>
    <dbReference type="NCBI Taxonomy" id="947166"/>
    <lineage>
        <taxon>Eukaryota</taxon>
        <taxon>Metazoa</taxon>
        <taxon>Ecdysozoa</taxon>
        <taxon>Tardigrada</taxon>
        <taxon>Eutardigrada</taxon>
        <taxon>Parachela</taxon>
        <taxon>Hypsibioidea</taxon>
        <taxon>Ramazzottiidae</taxon>
        <taxon>Ramazzottius</taxon>
    </lineage>
</organism>
<dbReference type="AlphaFoldDB" id="A0A1D1VCX4"/>
<reference evidence="2 3" key="1">
    <citation type="journal article" date="2016" name="Nat. Commun.">
        <title>Extremotolerant tardigrade genome and improved radiotolerance of human cultured cells by tardigrade-unique protein.</title>
        <authorList>
            <person name="Hashimoto T."/>
            <person name="Horikawa D.D."/>
            <person name="Saito Y."/>
            <person name="Kuwahara H."/>
            <person name="Kozuka-Hata H."/>
            <person name="Shin-I T."/>
            <person name="Minakuchi Y."/>
            <person name="Ohishi K."/>
            <person name="Motoyama A."/>
            <person name="Aizu T."/>
            <person name="Enomoto A."/>
            <person name="Kondo K."/>
            <person name="Tanaka S."/>
            <person name="Hara Y."/>
            <person name="Koshikawa S."/>
            <person name="Sagara H."/>
            <person name="Miura T."/>
            <person name="Yokobori S."/>
            <person name="Miyagawa K."/>
            <person name="Suzuki Y."/>
            <person name="Kubo T."/>
            <person name="Oyama M."/>
            <person name="Kohara Y."/>
            <person name="Fujiyama A."/>
            <person name="Arakawa K."/>
            <person name="Katayama T."/>
            <person name="Toyoda A."/>
            <person name="Kunieda T."/>
        </authorList>
    </citation>
    <scope>NUCLEOTIDE SEQUENCE [LARGE SCALE GENOMIC DNA]</scope>
    <source>
        <strain evidence="2 3">YOKOZUNA-1</strain>
    </source>
</reference>
<keyword evidence="1" id="KW-0812">Transmembrane</keyword>
<comment type="caution">
    <text evidence="2">The sequence shown here is derived from an EMBL/GenBank/DDBJ whole genome shotgun (WGS) entry which is preliminary data.</text>
</comment>
<name>A0A1D1VCX4_RAMVA</name>
<feature type="transmembrane region" description="Helical" evidence="1">
    <location>
        <begin position="140"/>
        <end position="162"/>
    </location>
</feature>
<accession>A0A1D1VCX4</accession>